<evidence type="ECO:0000256" key="2">
    <source>
        <dbReference type="SAM" id="Phobius"/>
    </source>
</evidence>
<comment type="caution">
    <text evidence="3">The sequence shown here is derived from an EMBL/GenBank/DDBJ whole genome shotgun (WGS) entry which is preliminary data.</text>
</comment>
<feature type="region of interest" description="Disordered" evidence="1">
    <location>
        <begin position="295"/>
        <end position="349"/>
    </location>
</feature>
<keyword evidence="4" id="KW-1185">Reference proteome</keyword>
<evidence type="ECO:0000256" key="1">
    <source>
        <dbReference type="SAM" id="MobiDB-lite"/>
    </source>
</evidence>
<evidence type="ECO:0000313" key="4">
    <source>
        <dbReference type="Proteomes" id="UP001158067"/>
    </source>
</evidence>
<dbReference type="Proteomes" id="UP001158067">
    <property type="component" value="Unassembled WGS sequence"/>
</dbReference>
<keyword evidence="2" id="KW-0472">Membrane</keyword>
<feature type="compositionally biased region" description="Polar residues" evidence="1">
    <location>
        <begin position="311"/>
        <end position="343"/>
    </location>
</feature>
<feature type="region of interest" description="Disordered" evidence="1">
    <location>
        <begin position="153"/>
        <end position="202"/>
    </location>
</feature>
<feature type="region of interest" description="Disordered" evidence="1">
    <location>
        <begin position="439"/>
        <end position="458"/>
    </location>
</feature>
<accession>A0ABY1QPB5</accession>
<keyword evidence="2" id="KW-0812">Transmembrane</keyword>
<protein>
    <recommendedName>
        <fullName evidence="5">BON domain-containing protein</fullName>
    </recommendedName>
</protein>
<sequence length="524" mass="55122">MYKDKPRLAGRSRPASQKRIWLANLLSLGAGVSVGLAGAIASAGQPMTMPQQFRSTGGEVRSNPYAGPSANAQSNPSGTGPILQTSDLQLSELRLKSIGTAVGLVPIGGPRANTTPLEISKPSGSKIRVNPMANHTHRAFDAPVVGLVDEPVVDRSQPSPAAPPATHHGTHPDTHRGAMATSATQRTQPRIVGFAPTSPNPTDTLEFVAPQVAQTQPVVRPEAIIHALPGGLVDTVVPAIEMASPAVQIAESAPAETSMDLALAAPHVDVQPTEDAADSSDLGVTFSMTDVTMESDLDTPLAPPVLDDAASSEQQTDFALTSPATTADQTTWQASDSLAQSNESSLPDPVVLSAPSLPLLPTPSEPWVAKREVGEVVSSAEIQTRLPERPRYPQRFRPHVEVAAPPMISYQAPTRSRDSGTQVRSTPIVSASLAGFVNDKSKSQTSTGQAAGKSVAKATSPAQKLNQLVESIRRDYPTSSVSIRESKGQLVVTGSCNDREEATDIVRLVRSQFLVAVDDQLVIR</sequence>
<reference evidence="3 4" key="1">
    <citation type="submission" date="2017-05" db="EMBL/GenBank/DDBJ databases">
        <authorList>
            <person name="Varghese N."/>
            <person name="Submissions S."/>
        </authorList>
    </citation>
    <scope>NUCLEOTIDE SEQUENCE [LARGE SCALE GENOMIC DNA]</scope>
    <source>
        <strain evidence="3 4">DSM 25457</strain>
    </source>
</reference>
<name>A0ABY1QPB5_9BACT</name>
<dbReference type="RefSeq" id="WP_283435217.1">
    <property type="nucleotide sequence ID" value="NZ_FXUG01000021.1"/>
</dbReference>
<feature type="transmembrane region" description="Helical" evidence="2">
    <location>
        <begin position="21"/>
        <end position="44"/>
    </location>
</feature>
<organism evidence="3 4">
    <name type="scientific">Neorhodopirellula lusitana</name>
    <dbReference type="NCBI Taxonomy" id="445327"/>
    <lineage>
        <taxon>Bacteria</taxon>
        <taxon>Pseudomonadati</taxon>
        <taxon>Planctomycetota</taxon>
        <taxon>Planctomycetia</taxon>
        <taxon>Pirellulales</taxon>
        <taxon>Pirellulaceae</taxon>
        <taxon>Neorhodopirellula</taxon>
    </lineage>
</organism>
<evidence type="ECO:0000313" key="3">
    <source>
        <dbReference type="EMBL" id="SMP76431.1"/>
    </source>
</evidence>
<dbReference type="EMBL" id="FXUG01000021">
    <property type="protein sequence ID" value="SMP76431.1"/>
    <property type="molecule type" value="Genomic_DNA"/>
</dbReference>
<feature type="compositionally biased region" description="Polar residues" evidence="1">
    <location>
        <begin position="70"/>
        <end position="80"/>
    </location>
</feature>
<keyword evidence="2" id="KW-1133">Transmembrane helix</keyword>
<evidence type="ECO:0008006" key="5">
    <source>
        <dbReference type="Google" id="ProtNLM"/>
    </source>
</evidence>
<feature type="region of interest" description="Disordered" evidence="1">
    <location>
        <begin position="48"/>
        <end position="80"/>
    </location>
</feature>
<gene>
    <name evidence="3" type="ORF">SAMN06265222_12143</name>
</gene>
<proteinExistence type="predicted"/>